<keyword evidence="1" id="KW-0732">Signal</keyword>
<dbReference type="EnsemblMetazoa" id="ACHR007051-RA">
    <property type="protein sequence ID" value="ACHR007051-PA"/>
    <property type="gene ID" value="ACHR007051"/>
</dbReference>
<sequence>MNYISTTVVLLFTFESCFTDYYESEYPIAALVLARGGSKGIPLKNIVEIQPNQTLLGRALDTIHLSGVFDSIWVSTDHEQIALEAIRHGATVFARSPMYAQDHSTSLDAVREFLNAHPQIKTFALIQCTSPFLRAHYLTKAAHQFHSRLHNRMEHSLPCTFSVVRSYKLRWKEDIETGHLKAVNFDPLARPRRQDWQGELIETGMFYFSDRRLVIGMGSFQNERCTVIEVDEQDALEIDNMKDLSLARILLDMEEYILHTTL</sequence>
<dbReference type="Proteomes" id="UP000075881">
    <property type="component" value="Unassembled WGS sequence"/>
</dbReference>
<reference evidence="3" key="1">
    <citation type="submission" date="2013-03" db="EMBL/GenBank/DDBJ databases">
        <title>The Genome Sequence of Anopheles christyi ACHKN1017.</title>
        <authorList>
            <consortium name="The Broad Institute Genomics Platform"/>
            <person name="Neafsey D.E."/>
            <person name="Besansky N."/>
            <person name="Walker B."/>
            <person name="Young S.K."/>
            <person name="Zeng Q."/>
            <person name="Gargeya S."/>
            <person name="Fitzgerald M."/>
            <person name="Haas B."/>
            <person name="Abouelleil A."/>
            <person name="Allen A.W."/>
            <person name="Alvarado L."/>
            <person name="Arachchi H.M."/>
            <person name="Berlin A.M."/>
            <person name="Chapman S.B."/>
            <person name="Gainer-Dewar J."/>
            <person name="Goldberg J."/>
            <person name="Griggs A."/>
            <person name="Gujja S."/>
            <person name="Hansen M."/>
            <person name="Howarth C."/>
            <person name="Imamovic A."/>
            <person name="Ireland A."/>
            <person name="Larimer J."/>
            <person name="McCowan C."/>
            <person name="Murphy C."/>
            <person name="Pearson M."/>
            <person name="Poon T.W."/>
            <person name="Priest M."/>
            <person name="Roberts A."/>
            <person name="Saif S."/>
            <person name="Shea T."/>
            <person name="Sisk P."/>
            <person name="Sykes S."/>
            <person name="Wortman J."/>
            <person name="Nusbaum C."/>
            <person name="Birren B."/>
        </authorList>
    </citation>
    <scope>NUCLEOTIDE SEQUENCE [LARGE SCALE GENOMIC DNA]</scope>
    <source>
        <strain evidence="3">ACHKN1017</strain>
    </source>
</reference>
<dbReference type="CDD" id="cd02513">
    <property type="entry name" value="CMP-NeuAc_Synthase"/>
    <property type="match status" value="1"/>
</dbReference>
<dbReference type="SUPFAM" id="SSF53448">
    <property type="entry name" value="Nucleotide-diphospho-sugar transferases"/>
    <property type="match status" value="1"/>
</dbReference>
<feature type="signal peptide" evidence="1">
    <location>
        <begin position="1"/>
        <end position="19"/>
    </location>
</feature>
<evidence type="ECO:0000313" key="2">
    <source>
        <dbReference type="EnsemblMetazoa" id="ACHR007051-PA"/>
    </source>
</evidence>
<dbReference type="PANTHER" id="PTHR21485">
    <property type="entry name" value="HAD SUPERFAMILY MEMBERS CMAS AND KDSC"/>
    <property type="match status" value="1"/>
</dbReference>
<protein>
    <recommendedName>
        <fullName evidence="4">N-acylneuraminate cytidylyltransferase</fullName>
    </recommendedName>
</protein>
<dbReference type="InterPro" id="IPR050793">
    <property type="entry name" value="CMP-NeuNAc_synthase"/>
</dbReference>
<evidence type="ECO:0000313" key="3">
    <source>
        <dbReference type="Proteomes" id="UP000075881"/>
    </source>
</evidence>
<dbReference type="Gene3D" id="3.90.550.10">
    <property type="entry name" value="Spore Coat Polysaccharide Biosynthesis Protein SpsA, Chain A"/>
    <property type="match status" value="1"/>
</dbReference>
<reference evidence="2" key="2">
    <citation type="submission" date="2020-05" db="UniProtKB">
        <authorList>
            <consortium name="EnsemblMetazoa"/>
        </authorList>
    </citation>
    <scope>IDENTIFICATION</scope>
    <source>
        <strain evidence="2">ACHKN1017</strain>
    </source>
</reference>
<feature type="chain" id="PRO_5008125175" description="N-acylneuraminate cytidylyltransferase" evidence="1">
    <location>
        <begin position="20"/>
        <end position="262"/>
    </location>
</feature>
<evidence type="ECO:0000256" key="1">
    <source>
        <dbReference type="SAM" id="SignalP"/>
    </source>
</evidence>
<organism evidence="2 3">
    <name type="scientific">Anopheles christyi</name>
    <dbReference type="NCBI Taxonomy" id="43041"/>
    <lineage>
        <taxon>Eukaryota</taxon>
        <taxon>Metazoa</taxon>
        <taxon>Ecdysozoa</taxon>
        <taxon>Arthropoda</taxon>
        <taxon>Hexapoda</taxon>
        <taxon>Insecta</taxon>
        <taxon>Pterygota</taxon>
        <taxon>Neoptera</taxon>
        <taxon>Endopterygota</taxon>
        <taxon>Diptera</taxon>
        <taxon>Nematocera</taxon>
        <taxon>Culicoidea</taxon>
        <taxon>Culicidae</taxon>
        <taxon>Anophelinae</taxon>
        <taxon>Anopheles</taxon>
    </lineage>
</organism>
<dbReference type="InterPro" id="IPR029044">
    <property type="entry name" value="Nucleotide-diphossugar_trans"/>
</dbReference>
<evidence type="ECO:0008006" key="4">
    <source>
        <dbReference type="Google" id="ProtNLM"/>
    </source>
</evidence>
<dbReference type="VEuPathDB" id="VectorBase:ACHR007051"/>
<accession>A0A182K8G6</accession>
<proteinExistence type="predicted"/>
<name>A0A182K8G6_9DIPT</name>
<dbReference type="PANTHER" id="PTHR21485:SF3">
    <property type="entry name" value="N-ACYLNEURAMINATE CYTIDYLYLTRANSFERASE"/>
    <property type="match status" value="1"/>
</dbReference>
<keyword evidence="3" id="KW-1185">Reference proteome</keyword>
<dbReference type="STRING" id="43041.A0A182K8G6"/>
<dbReference type="AlphaFoldDB" id="A0A182K8G6"/>
<dbReference type="Pfam" id="PF02348">
    <property type="entry name" value="CTP_transf_3"/>
    <property type="match status" value="1"/>
</dbReference>
<dbReference type="InterPro" id="IPR003329">
    <property type="entry name" value="Cytidylyl_trans"/>
</dbReference>
<dbReference type="GO" id="GO:0008781">
    <property type="term" value="F:N-acylneuraminate cytidylyltransferase activity"/>
    <property type="evidence" value="ECO:0007669"/>
    <property type="project" value="TreeGrafter"/>
</dbReference>